<sequence>MSRVHSFRIYVVQCFPNRQAGNDALSVAAGSATAKRVVDLIVDAHAAGTHFSSPPAPPAGEPPRASTSITLGFPAVDDDLVALEVEIGETGSHKSAKRPASDPQDLAGWSPEASHYVLIAFPSAGDKFVVVTETIRGRDPMKRLFSRLQELDLKRKKASDEAQAAARKSGEKASQQVPYRRLVFRYAQAADNAYLSDILAEAKSVTAKFKRYEPSPRGGDRQVVSRTLTIELRDERGKIAARDTGKRWLKQMRGDHSPSRKTGVSELGDVLGSHGFVDEGETDGYEEATLSVASSDGGRTTIAVDTLRDVFTYPVSDGRPSVYYYYDKVAPRLSAVAREEGIRVRKLNPKEIEGWLDG</sequence>
<evidence type="ECO:0000313" key="2">
    <source>
        <dbReference type="EMBL" id="GMA91499.1"/>
    </source>
</evidence>
<name>A0ABQ6JU51_9MICO</name>
<evidence type="ECO:0000313" key="3">
    <source>
        <dbReference type="Proteomes" id="UP001157069"/>
    </source>
</evidence>
<dbReference type="Proteomes" id="UP001157069">
    <property type="component" value="Unassembled WGS sequence"/>
</dbReference>
<dbReference type="EMBL" id="BSVA01000001">
    <property type="protein sequence ID" value="GMA91499.1"/>
    <property type="molecule type" value="Genomic_DNA"/>
</dbReference>
<reference evidence="3" key="1">
    <citation type="journal article" date="2019" name="Int. J. Syst. Evol. Microbiol.">
        <title>The Global Catalogue of Microorganisms (GCM) 10K type strain sequencing project: providing services to taxonomists for standard genome sequencing and annotation.</title>
        <authorList>
            <consortium name="The Broad Institute Genomics Platform"/>
            <consortium name="The Broad Institute Genome Sequencing Center for Infectious Disease"/>
            <person name="Wu L."/>
            <person name="Ma J."/>
        </authorList>
    </citation>
    <scope>NUCLEOTIDE SEQUENCE [LARGE SCALE GENOMIC DNA]</scope>
    <source>
        <strain evidence="3">NBRC 108755</strain>
    </source>
</reference>
<accession>A0ABQ6JU51</accession>
<feature type="coiled-coil region" evidence="1">
    <location>
        <begin position="141"/>
        <end position="168"/>
    </location>
</feature>
<comment type="caution">
    <text evidence="2">The sequence shown here is derived from an EMBL/GenBank/DDBJ whole genome shotgun (WGS) entry which is preliminary data.</text>
</comment>
<organism evidence="2 3">
    <name type="scientific">Homoserinibacter gongjuensis</name>
    <dbReference type="NCBI Taxonomy" id="1162968"/>
    <lineage>
        <taxon>Bacteria</taxon>
        <taxon>Bacillati</taxon>
        <taxon>Actinomycetota</taxon>
        <taxon>Actinomycetes</taxon>
        <taxon>Micrococcales</taxon>
        <taxon>Microbacteriaceae</taxon>
        <taxon>Homoserinibacter</taxon>
    </lineage>
</organism>
<protein>
    <submittedName>
        <fullName evidence="2">Uncharacterized protein</fullName>
    </submittedName>
</protein>
<keyword evidence="1" id="KW-0175">Coiled coil</keyword>
<proteinExistence type="predicted"/>
<keyword evidence="3" id="KW-1185">Reference proteome</keyword>
<evidence type="ECO:0000256" key="1">
    <source>
        <dbReference type="SAM" id="Coils"/>
    </source>
</evidence>
<gene>
    <name evidence="2" type="ORF">GCM10025869_20280</name>
</gene>